<proteinExistence type="predicted"/>
<sequence length="108" mass="12287">MSEMADRVQEVIDRKIAGSYALLEDWAGTLEGYAKENAPWTDRTANARQGLNGGVEVYDNHFVLYLAHGVEYGIWLEIAHGGNYAIIRPTFDAHMSRIRNTVHEYWSD</sequence>
<evidence type="ECO:0008006" key="3">
    <source>
        <dbReference type="Google" id="ProtNLM"/>
    </source>
</evidence>
<dbReference type="Proteomes" id="UP000008457">
    <property type="component" value="Chromosome"/>
</dbReference>
<keyword evidence="2" id="KW-1185">Reference proteome</keyword>
<dbReference type="AlphaFoldDB" id="F3ZZH1"/>
<dbReference type="EMBL" id="CP002360">
    <property type="protein sequence ID" value="AEE95781.1"/>
    <property type="molecule type" value="Genomic_DNA"/>
</dbReference>
<dbReference type="OrthoDB" id="1753160at2"/>
<dbReference type="eggNOG" id="COG5005">
    <property type="taxonomic scope" value="Bacteria"/>
</dbReference>
<dbReference type="STRING" id="697281.Mahau_0578"/>
<dbReference type="RefSeq" id="WP_013780214.1">
    <property type="nucleotide sequence ID" value="NC_015520.1"/>
</dbReference>
<gene>
    <name evidence="1" type="ordered locus">Mahau_0578</name>
</gene>
<name>F3ZZH1_MAHA5</name>
<protein>
    <recommendedName>
        <fullName evidence="3">HK97 gp10 family phage protein</fullName>
    </recommendedName>
</protein>
<dbReference type="KEGG" id="mas:Mahau_0578"/>
<reference evidence="2" key="1">
    <citation type="submission" date="2010-11" db="EMBL/GenBank/DDBJ databases">
        <title>The complete genome of Mahella australiensis DSM 15567.</title>
        <authorList>
            <consortium name="US DOE Joint Genome Institute (JGI-PGF)"/>
            <person name="Lucas S."/>
            <person name="Copeland A."/>
            <person name="Lapidus A."/>
            <person name="Bruce D."/>
            <person name="Goodwin L."/>
            <person name="Pitluck S."/>
            <person name="Kyrpides N."/>
            <person name="Mavromatis K."/>
            <person name="Pagani I."/>
            <person name="Ivanova N."/>
            <person name="Teshima H."/>
            <person name="Brettin T."/>
            <person name="Detter J.C."/>
            <person name="Han C."/>
            <person name="Tapia R."/>
            <person name="Land M."/>
            <person name="Hauser L."/>
            <person name="Markowitz V."/>
            <person name="Cheng J.-F."/>
            <person name="Hugenholtz P."/>
            <person name="Woyke T."/>
            <person name="Wu D."/>
            <person name="Spring S."/>
            <person name="Pukall R."/>
            <person name="Steenblock K."/>
            <person name="Schneider S."/>
            <person name="Klenk H.-P."/>
            <person name="Eisen J.A."/>
        </authorList>
    </citation>
    <scope>NUCLEOTIDE SEQUENCE [LARGE SCALE GENOMIC DNA]</scope>
    <source>
        <strain evidence="2">DSM 15567 / CIP 107919 / 50-1 BON</strain>
    </source>
</reference>
<dbReference type="HOGENOM" id="CLU_149871_1_0_9"/>
<reference evidence="1 2" key="2">
    <citation type="journal article" date="2011" name="Stand. Genomic Sci.">
        <title>Complete genome sequence of Mahella australiensis type strain (50-1 BON).</title>
        <authorList>
            <person name="Sikorski J."/>
            <person name="Teshima H."/>
            <person name="Nolan M."/>
            <person name="Lucas S."/>
            <person name="Hammon N."/>
            <person name="Deshpande S."/>
            <person name="Cheng J.F."/>
            <person name="Pitluck S."/>
            <person name="Liolios K."/>
            <person name="Pagani I."/>
            <person name="Ivanova N."/>
            <person name="Huntemann M."/>
            <person name="Mavromatis K."/>
            <person name="Ovchinikova G."/>
            <person name="Pati A."/>
            <person name="Tapia R."/>
            <person name="Han C."/>
            <person name="Goodwin L."/>
            <person name="Chen A."/>
            <person name="Palaniappan K."/>
            <person name="Land M."/>
            <person name="Hauser L."/>
            <person name="Ngatchou-Djao O.D."/>
            <person name="Rohde M."/>
            <person name="Pukall R."/>
            <person name="Spring S."/>
            <person name="Abt B."/>
            <person name="Goker M."/>
            <person name="Detter J.C."/>
            <person name="Woyke T."/>
            <person name="Bristow J."/>
            <person name="Markowitz V."/>
            <person name="Hugenholtz P."/>
            <person name="Eisen J.A."/>
            <person name="Kyrpides N.C."/>
            <person name="Klenk H.P."/>
            <person name="Lapidus A."/>
        </authorList>
    </citation>
    <scope>NUCLEOTIDE SEQUENCE [LARGE SCALE GENOMIC DNA]</scope>
    <source>
        <strain evidence="2">DSM 15567 / CIP 107919 / 50-1 BON</strain>
    </source>
</reference>
<organism evidence="1 2">
    <name type="scientific">Mahella australiensis (strain DSM 15567 / CIP 107919 / 50-1 BON)</name>
    <dbReference type="NCBI Taxonomy" id="697281"/>
    <lineage>
        <taxon>Bacteria</taxon>
        <taxon>Bacillati</taxon>
        <taxon>Bacillota</taxon>
        <taxon>Clostridia</taxon>
        <taxon>Thermoanaerobacterales</taxon>
        <taxon>Thermoanaerobacterales Family IV. Incertae Sedis</taxon>
        <taxon>Mahella</taxon>
    </lineage>
</organism>
<evidence type="ECO:0000313" key="1">
    <source>
        <dbReference type="EMBL" id="AEE95781.1"/>
    </source>
</evidence>
<accession>F3ZZH1</accession>
<evidence type="ECO:0000313" key="2">
    <source>
        <dbReference type="Proteomes" id="UP000008457"/>
    </source>
</evidence>